<evidence type="ECO:0000259" key="3">
    <source>
        <dbReference type="PROSITE" id="PS51717"/>
    </source>
</evidence>
<organism evidence="4 5">
    <name type="scientific">Myripristis murdjan</name>
    <name type="common">pinecone soldierfish</name>
    <dbReference type="NCBI Taxonomy" id="586833"/>
    <lineage>
        <taxon>Eukaryota</taxon>
        <taxon>Metazoa</taxon>
        <taxon>Chordata</taxon>
        <taxon>Craniata</taxon>
        <taxon>Vertebrata</taxon>
        <taxon>Euteleostomi</taxon>
        <taxon>Actinopterygii</taxon>
        <taxon>Neopterygii</taxon>
        <taxon>Teleostei</taxon>
        <taxon>Neoteleostei</taxon>
        <taxon>Acanthomorphata</taxon>
        <taxon>Holocentriformes</taxon>
        <taxon>Holocentridae</taxon>
        <taxon>Myripristis</taxon>
    </lineage>
</organism>
<name>A0A667WLR0_9TELE</name>
<feature type="domain" description="VLIG-type G" evidence="3">
    <location>
        <begin position="600"/>
        <end position="842"/>
    </location>
</feature>
<dbReference type="Pfam" id="PF25683">
    <property type="entry name" value="URGCP_GTPase"/>
    <property type="match status" value="1"/>
</dbReference>
<proteinExistence type="inferred from homology"/>
<dbReference type="Gene3D" id="3.40.50.300">
    <property type="entry name" value="P-loop containing nucleotide triphosphate hydrolases"/>
    <property type="match status" value="1"/>
</dbReference>
<keyword evidence="5" id="KW-1185">Reference proteome</keyword>
<dbReference type="Pfam" id="PF25496">
    <property type="entry name" value="URGCP"/>
    <property type="match status" value="1"/>
</dbReference>
<dbReference type="SUPFAM" id="SSF52540">
    <property type="entry name" value="P-loop containing nucleoside triphosphate hydrolases"/>
    <property type="match status" value="1"/>
</dbReference>
<sequence length="845" mass="96957">HSQFVSFSSGASTPKLGERAPCLKEVLSEIGLRERYENKLTLSTIIEIDQTDTAENKPETMQELPWAFLKRLMMMDVNARSVKCISSDDSFSRVNNKGIHPLDIMSALLHCSDGLLQQEIVKKMSLCQFAIPLLLPNQETNEITMLLWSMREIVRKFRLSSLSFSKSACEERIVVSNIPLVSFVRLGKTHLSKSQILNQLLRNPQDRHDTFCHHNMECGDAPKRISDGLVEISWYLPLGVKNQDTFTEPVAVANLRGDIRVFDKQFSFLCETSAAVYIFCDESEADYFKILESRDVKAELFLVIRSLGKHFMLTRMTVKPSLRITNVSLKKKNETELVKTLQESVAKMLQNPTNTVSLENMACKARSCGIQVDEDCEECQSSRKNVEKITRNITNASEFKDKQLPSQGHVWKKLSLLENESCRLRKLGNQSIEHYRKALKSQEEDLRRKQQRLQMTAKMSEFLHVLVSSEVQQYYFLKWLEIDLDNLTRHQVSSLQDQYKDLRQKSPQETERLAEIDKQISDCSLGLGHFLRECGQLYTHACNLPEYSRQRNLLEHLPAMCAQMLLDGFPLELVDGDASNIPMKWITSVLTELHDIMHTNSKIKIITIIGAENTGKSTLLNTMFGLRFPVGVGRCTRGAFIQVISINTEVREEMGCDCIMVIDTEGLKPHQLAQDDNSHERDKEVASLAVGLSDVTIVSISEDNSREISDILEIVLQAFSRLGNVDKRPLCHFMHTNISNMSTHERKKRDKELMEQLNEMIRTDSRMRRDNITDISDLMEHDPKTCNWYIPQLWNGTPPMASFSAEYSDTVHALKKRVIIDLKKRRERDDLTHFVKNIESFWKAL</sequence>
<dbReference type="PROSITE" id="PS51717">
    <property type="entry name" value="G_VLIG"/>
    <property type="match status" value="1"/>
</dbReference>
<dbReference type="InterPro" id="IPR030383">
    <property type="entry name" value="G_VLIG_dom"/>
</dbReference>
<dbReference type="InterPro" id="IPR027417">
    <property type="entry name" value="P-loop_NTPase"/>
</dbReference>
<accession>A0A667WLR0</accession>
<evidence type="ECO:0000256" key="2">
    <source>
        <dbReference type="SAM" id="Coils"/>
    </source>
</evidence>
<protein>
    <submittedName>
        <fullName evidence="4">Upregulator of cell proliferation</fullName>
    </submittedName>
</protein>
<dbReference type="InParanoid" id="A0A667WLR0"/>
<reference evidence="4" key="3">
    <citation type="submission" date="2025-09" db="UniProtKB">
        <authorList>
            <consortium name="Ensembl"/>
        </authorList>
    </citation>
    <scope>IDENTIFICATION</scope>
</reference>
<dbReference type="Proteomes" id="UP000472263">
    <property type="component" value="Chromosome 1"/>
</dbReference>
<evidence type="ECO:0000256" key="1">
    <source>
        <dbReference type="ARBA" id="ARBA00006828"/>
    </source>
</evidence>
<gene>
    <name evidence="4" type="primary">URGCP</name>
</gene>
<dbReference type="Ensembl" id="ENSMMDT00005001459.1">
    <property type="protein sequence ID" value="ENSMMDP00005001429.1"/>
    <property type="gene ID" value="ENSMMDG00005000810.1"/>
</dbReference>
<evidence type="ECO:0000313" key="4">
    <source>
        <dbReference type="Ensembl" id="ENSMMDP00005001429.1"/>
    </source>
</evidence>
<keyword evidence="2" id="KW-0175">Coiled coil</keyword>
<feature type="coiled-coil region" evidence="2">
    <location>
        <begin position="432"/>
        <end position="459"/>
    </location>
</feature>
<dbReference type="InterPro" id="IPR052986">
    <property type="entry name" value="VLIG_GTPase"/>
</dbReference>
<dbReference type="PANTHER" id="PTHR14819:SF9">
    <property type="entry name" value="UP-REGULATOR OF CELL PROLIFERATION-LIKE"/>
    <property type="match status" value="1"/>
</dbReference>
<dbReference type="InterPro" id="IPR057365">
    <property type="entry name" value="URGCP"/>
</dbReference>
<dbReference type="GeneTree" id="ENSGT00940000154390"/>
<reference evidence="4" key="1">
    <citation type="submission" date="2019-06" db="EMBL/GenBank/DDBJ databases">
        <authorList>
            <consortium name="Wellcome Sanger Institute Data Sharing"/>
        </authorList>
    </citation>
    <scope>NUCLEOTIDE SEQUENCE [LARGE SCALE GENOMIC DNA]</scope>
</reference>
<dbReference type="GO" id="GO:0005525">
    <property type="term" value="F:GTP binding"/>
    <property type="evidence" value="ECO:0007669"/>
    <property type="project" value="InterPro"/>
</dbReference>
<comment type="similarity">
    <text evidence="1">Belongs to the TRAFAC class dynamin-like GTPase superfamily. Very large inducible GTPase (VLIG) family.</text>
</comment>
<dbReference type="PANTHER" id="PTHR14819">
    <property type="entry name" value="GTP-BINDING"/>
    <property type="match status" value="1"/>
</dbReference>
<reference evidence="4" key="2">
    <citation type="submission" date="2025-08" db="UniProtKB">
        <authorList>
            <consortium name="Ensembl"/>
        </authorList>
    </citation>
    <scope>IDENTIFICATION</scope>
</reference>
<dbReference type="AlphaFoldDB" id="A0A667WLR0"/>
<evidence type="ECO:0000313" key="5">
    <source>
        <dbReference type="Proteomes" id="UP000472263"/>
    </source>
</evidence>